<feature type="region of interest" description="Disordered" evidence="1">
    <location>
        <begin position="266"/>
        <end position="320"/>
    </location>
</feature>
<sequence>MTENLDEILNHSNGYKDSQSVLFRKKDLHDSNGYDGTKDSLACETKERDEFWNVQELDDFEDISRSNKHEIRGSPLKDDLNEGLSNLTSCKRNGNPFACDTEDRDHPWSIPEFEGSMIADFIDDKEKGAIVPNTDTHLYTDKGVVECKLPESAICYKESNYNITKDICMDEGVPLMDKIVTENRKDDQPDSSRNTREGVDSELVSAGESKASSVESTFKISADHHTTKEDEDTKSLVSKGLNPFSDNIMSKDGDTKSLVSKGLDHFSEDNMSKDEDTKSLVSKGLNPFSEDNMSKDEDTKSHVSKGLNPFSEDNMSKGADTDSYLEDVMKIFRSKCTTTEKATNVSEKESDIQNSKESNFDDDQSAQQPDQFLELQMPSSVVAFNSQNAVSEADETNNNGPASNFFNNSKSETGIITCDLNLTDLALSSSMAKTVKNLPEQSIKLETVSSQKDGSSDSFSAASQVHFANNVDPSNSSVHGHLADGEASFSAAGLASGLITYSGPISHSANVSLRSDSSTTSARSFAFPVLQSEWNSSPVRMAQAERRKHRGWRQSLLCCKF</sequence>
<dbReference type="InterPro" id="IPR040378">
    <property type="entry name" value="BASL"/>
</dbReference>
<evidence type="ECO:0000256" key="1">
    <source>
        <dbReference type="SAM" id="MobiDB-lite"/>
    </source>
</evidence>
<feature type="region of interest" description="Disordered" evidence="1">
    <location>
        <begin position="182"/>
        <end position="238"/>
    </location>
</feature>
<feature type="compositionally biased region" description="Basic and acidic residues" evidence="1">
    <location>
        <begin position="266"/>
        <end position="278"/>
    </location>
</feature>
<feature type="compositionally biased region" description="Basic and acidic residues" evidence="1">
    <location>
        <begin position="182"/>
        <end position="199"/>
    </location>
</feature>
<protein>
    <submittedName>
        <fullName evidence="2">Uncharacterized protein</fullName>
    </submittedName>
</protein>
<comment type="caution">
    <text evidence="2">The sequence shown here is derived from an EMBL/GenBank/DDBJ whole genome shotgun (WGS) entry which is preliminary data.</text>
</comment>
<evidence type="ECO:0000313" key="3">
    <source>
        <dbReference type="Proteomes" id="UP001291623"/>
    </source>
</evidence>
<name>A0AAE1SP45_9SOLA</name>
<dbReference type="PANTHER" id="PTHR33914:SF21">
    <property type="entry name" value="SERINE-RICH ADHESIN FOR PLATELETS-LIKE"/>
    <property type="match status" value="1"/>
</dbReference>
<proteinExistence type="predicted"/>
<organism evidence="2 3">
    <name type="scientific">Anisodus tanguticus</name>
    <dbReference type="NCBI Taxonomy" id="243964"/>
    <lineage>
        <taxon>Eukaryota</taxon>
        <taxon>Viridiplantae</taxon>
        <taxon>Streptophyta</taxon>
        <taxon>Embryophyta</taxon>
        <taxon>Tracheophyta</taxon>
        <taxon>Spermatophyta</taxon>
        <taxon>Magnoliopsida</taxon>
        <taxon>eudicotyledons</taxon>
        <taxon>Gunneridae</taxon>
        <taxon>Pentapetalae</taxon>
        <taxon>asterids</taxon>
        <taxon>lamiids</taxon>
        <taxon>Solanales</taxon>
        <taxon>Solanaceae</taxon>
        <taxon>Solanoideae</taxon>
        <taxon>Hyoscyameae</taxon>
        <taxon>Anisodus</taxon>
    </lineage>
</organism>
<feature type="compositionally biased region" description="Basic and acidic residues" evidence="1">
    <location>
        <begin position="292"/>
        <end position="301"/>
    </location>
</feature>
<dbReference type="AlphaFoldDB" id="A0AAE1SP45"/>
<feature type="region of interest" description="Disordered" evidence="1">
    <location>
        <begin position="339"/>
        <end position="367"/>
    </location>
</feature>
<accession>A0AAE1SP45</accession>
<keyword evidence="3" id="KW-1185">Reference proteome</keyword>
<reference evidence="2" key="1">
    <citation type="submission" date="2023-12" db="EMBL/GenBank/DDBJ databases">
        <title>Genome assembly of Anisodus tanguticus.</title>
        <authorList>
            <person name="Wang Y.-J."/>
        </authorList>
    </citation>
    <scope>NUCLEOTIDE SEQUENCE</scope>
    <source>
        <strain evidence="2">KB-2021</strain>
        <tissue evidence="2">Leaf</tissue>
    </source>
</reference>
<dbReference type="PANTHER" id="PTHR33914">
    <property type="entry name" value="18S PRE-RIBOSOMAL ASSEMBLY PROTEIN GAR2-LIKE PROTEIN"/>
    <property type="match status" value="1"/>
</dbReference>
<dbReference type="Proteomes" id="UP001291623">
    <property type="component" value="Unassembled WGS sequence"/>
</dbReference>
<dbReference type="GO" id="GO:0009786">
    <property type="term" value="P:regulation of asymmetric cell division"/>
    <property type="evidence" value="ECO:0007669"/>
    <property type="project" value="InterPro"/>
</dbReference>
<gene>
    <name evidence="2" type="ORF">RND71_008648</name>
</gene>
<evidence type="ECO:0000313" key="2">
    <source>
        <dbReference type="EMBL" id="KAK4373264.1"/>
    </source>
</evidence>
<feature type="compositionally biased region" description="Basic and acidic residues" evidence="1">
    <location>
        <begin position="221"/>
        <end position="234"/>
    </location>
</feature>
<dbReference type="EMBL" id="JAVYJV010000004">
    <property type="protein sequence ID" value="KAK4373264.1"/>
    <property type="molecule type" value="Genomic_DNA"/>
</dbReference>
<feature type="compositionally biased region" description="Polar residues" evidence="1">
    <location>
        <begin position="210"/>
        <end position="219"/>
    </location>
</feature>